<dbReference type="STRING" id="1459.AF332_10515"/>
<dbReference type="Pfam" id="PF02607">
    <property type="entry name" value="B12-binding_2"/>
    <property type="match status" value="1"/>
</dbReference>
<dbReference type="GO" id="GO:0003677">
    <property type="term" value="F:DNA binding"/>
    <property type="evidence" value="ECO:0007669"/>
    <property type="project" value="UniProtKB-KW"/>
</dbReference>
<evidence type="ECO:0000313" key="7">
    <source>
        <dbReference type="Proteomes" id="UP000037109"/>
    </source>
</evidence>
<dbReference type="EMBL" id="LGUF01000007">
    <property type="protein sequence ID" value="KON87206.1"/>
    <property type="molecule type" value="Genomic_DNA"/>
</dbReference>
<dbReference type="Proteomes" id="UP000037109">
    <property type="component" value="Unassembled WGS sequence"/>
</dbReference>
<evidence type="ECO:0000256" key="2">
    <source>
        <dbReference type="ARBA" id="ARBA00023125"/>
    </source>
</evidence>
<dbReference type="OrthoDB" id="9800334at2"/>
<dbReference type="InterPro" id="IPR006158">
    <property type="entry name" value="Cobalamin-bd"/>
</dbReference>
<keyword evidence="7" id="KW-1185">Reference proteome</keyword>
<sequence length="301" mass="34237">MATEEGKYNIKAVYKMLGIQPGTLRAWERRYQIVAPKRNESGHRLYTEEHIKVLKWLIRKVDQGFSISQAVALLENKELNAEPLQMDKEGDRAGALANELLEALLQFNESKVHDLINQAFSLYTIDKVLIDILGSLLVKIGYLWEEGKITSAHEHFASSILRSRIGMILHSFPHDGVLPKMIAVCGPGEAHELRLLIFTLFLRRRGFAVVYLGTSIAEEDIDAVIEIVKPKFLFLSCTMKSNVPETLKLSERLAEAYENMHVGIGGFGIDTLGNEEKMKYELFIPGSSTHEWEEWIRERLL</sequence>
<proteinExistence type="predicted"/>
<dbReference type="Pfam" id="PF13411">
    <property type="entry name" value="MerR_1"/>
    <property type="match status" value="1"/>
</dbReference>
<dbReference type="PROSITE" id="PS50937">
    <property type="entry name" value="HTH_MERR_2"/>
    <property type="match status" value="1"/>
</dbReference>
<evidence type="ECO:0000256" key="3">
    <source>
        <dbReference type="ARBA" id="ARBA00023163"/>
    </source>
</evidence>
<reference evidence="7" key="1">
    <citation type="submission" date="2015-07" db="EMBL/GenBank/DDBJ databases">
        <title>Fjat-10036 dsm4.</title>
        <authorList>
            <person name="Liu B."/>
            <person name="Wang J."/>
            <person name="Zhu Y."/>
            <person name="Liu G."/>
            <person name="Chen Q."/>
            <person name="Chen Z."/>
            <person name="Lan J."/>
            <person name="Che J."/>
            <person name="Ge C."/>
            <person name="Shi H."/>
            <person name="Pan Z."/>
            <person name="Liu X."/>
        </authorList>
    </citation>
    <scope>NUCLEOTIDE SEQUENCE [LARGE SCALE GENOMIC DNA]</scope>
    <source>
        <strain evidence="7">DSM 4</strain>
    </source>
</reference>
<dbReference type="SUPFAM" id="SSF52242">
    <property type="entry name" value="Cobalamin (vitamin B12)-binding domain"/>
    <property type="match status" value="1"/>
</dbReference>
<dbReference type="InterPro" id="IPR036594">
    <property type="entry name" value="Meth_synthase_dom"/>
</dbReference>
<feature type="domain" description="B12-binding" evidence="5">
    <location>
        <begin position="178"/>
        <end position="301"/>
    </location>
</feature>
<dbReference type="SMART" id="SM00422">
    <property type="entry name" value="HTH_MERR"/>
    <property type="match status" value="1"/>
</dbReference>
<dbReference type="Gene3D" id="3.40.50.280">
    <property type="entry name" value="Cobalamin-binding domain"/>
    <property type="match status" value="1"/>
</dbReference>
<dbReference type="Gene3D" id="1.10.1240.10">
    <property type="entry name" value="Methionine synthase domain"/>
    <property type="match status" value="1"/>
</dbReference>
<dbReference type="InterPro" id="IPR000551">
    <property type="entry name" value="MerR-type_HTH_dom"/>
</dbReference>
<feature type="domain" description="HTH merR-type" evidence="4">
    <location>
        <begin position="7"/>
        <end position="76"/>
    </location>
</feature>
<name>A0A0M0GCQ4_SPOGL</name>
<dbReference type="GO" id="GO:0046872">
    <property type="term" value="F:metal ion binding"/>
    <property type="evidence" value="ECO:0007669"/>
    <property type="project" value="InterPro"/>
</dbReference>
<keyword evidence="1" id="KW-0805">Transcription regulation</keyword>
<dbReference type="AlphaFoldDB" id="A0A0M0GCQ4"/>
<dbReference type="GO" id="GO:0003700">
    <property type="term" value="F:DNA-binding transcription factor activity"/>
    <property type="evidence" value="ECO:0007669"/>
    <property type="project" value="InterPro"/>
</dbReference>
<dbReference type="InterPro" id="IPR009061">
    <property type="entry name" value="DNA-bd_dom_put_sf"/>
</dbReference>
<organism evidence="6 7">
    <name type="scientific">Sporosarcina globispora</name>
    <name type="common">Bacillus globisporus</name>
    <dbReference type="NCBI Taxonomy" id="1459"/>
    <lineage>
        <taxon>Bacteria</taxon>
        <taxon>Bacillati</taxon>
        <taxon>Bacillota</taxon>
        <taxon>Bacilli</taxon>
        <taxon>Bacillales</taxon>
        <taxon>Caryophanaceae</taxon>
        <taxon>Sporosarcina</taxon>
    </lineage>
</organism>
<keyword evidence="2" id="KW-0238">DNA-binding</keyword>
<evidence type="ECO:0000313" key="6">
    <source>
        <dbReference type="EMBL" id="KON87206.1"/>
    </source>
</evidence>
<evidence type="ECO:0000259" key="5">
    <source>
        <dbReference type="PROSITE" id="PS51332"/>
    </source>
</evidence>
<dbReference type="InterPro" id="IPR036724">
    <property type="entry name" value="Cobalamin-bd_sf"/>
</dbReference>
<dbReference type="InterPro" id="IPR047057">
    <property type="entry name" value="MerR_fam"/>
</dbReference>
<dbReference type="RefSeq" id="WP_053434552.1">
    <property type="nucleotide sequence ID" value="NZ_LGUF01000007.1"/>
</dbReference>
<dbReference type="Pfam" id="PF02310">
    <property type="entry name" value="B12-binding"/>
    <property type="match status" value="1"/>
</dbReference>
<comment type="caution">
    <text evidence="6">The sequence shown here is derived from an EMBL/GenBank/DDBJ whole genome shotgun (WGS) entry which is preliminary data.</text>
</comment>
<protein>
    <submittedName>
        <fullName evidence="6">MerR family transcriptional regulator</fullName>
    </submittedName>
</protein>
<dbReference type="PANTHER" id="PTHR30204">
    <property type="entry name" value="REDOX-CYCLING DRUG-SENSING TRANSCRIPTIONAL ACTIVATOR SOXR"/>
    <property type="match status" value="1"/>
</dbReference>
<evidence type="ECO:0000259" key="4">
    <source>
        <dbReference type="PROSITE" id="PS50937"/>
    </source>
</evidence>
<dbReference type="GO" id="GO:0031419">
    <property type="term" value="F:cobalamin binding"/>
    <property type="evidence" value="ECO:0007669"/>
    <property type="project" value="InterPro"/>
</dbReference>
<keyword evidence="3" id="KW-0804">Transcription</keyword>
<dbReference type="SUPFAM" id="SSF46955">
    <property type="entry name" value="Putative DNA-binding domain"/>
    <property type="match status" value="1"/>
</dbReference>
<gene>
    <name evidence="6" type="ORF">AF332_10515</name>
</gene>
<dbReference type="CDD" id="cd01104">
    <property type="entry name" value="HTH_MlrA-CarA"/>
    <property type="match status" value="1"/>
</dbReference>
<dbReference type="InterPro" id="IPR003759">
    <property type="entry name" value="Cbl-bd_cap"/>
</dbReference>
<dbReference type="PANTHER" id="PTHR30204:SF67">
    <property type="entry name" value="HTH-TYPE TRANSCRIPTIONAL REGULATOR MLRA-RELATED"/>
    <property type="match status" value="1"/>
</dbReference>
<dbReference type="Gene3D" id="1.10.1660.10">
    <property type="match status" value="1"/>
</dbReference>
<dbReference type="PROSITE" id="PS51332">
    <property type="entry name" value="B12_BINDING"/>
    <property type="match status" value="1"/>
</dbReference>
<accession>A0A0M0GCQ4</accession>
<dbReference type="PATRIC" id="fig|1459.3.peg.2239"/>
<evidence type="ECO:0000256" key="1">
    <source>
        <dbReference type="ARBA" id="ARBA00023015"/>
    </source>
</evidence>